<protein>
    <recommendedName>
        <fullName evidence="4">DUF3087 domain-containing protein</fullName>
    </recommendedName>
</protein>
<name>K6ZIK9_9ALTE</name>
<keyword evidence="1" id="KW-0472">Membrane</keyword>
<dbReference type="EMBL" id="BAEQ01000029">
    <property type="protein sequence ID" value="GAC28738.1"/>
    <property type="molecule type" value="Genomic_DNA"/>
</dbReference>
<feature type="transmembrane region" description="Helical" evidence="1">
    <location>
        <begin position="49"/>
        <end position="67"/>
    </location>
</feature>
<organism evidence="2 3">
    <name type="scientific">Brumicola pallidula DSM 14239 = ACAM 615</name>
    <dbReference type="NCBI Taxonomy" id="1121922"/>
    <lineage>
        <taxon>Bacteria</taxon>
        <taxon>Pseudomonadati</taxon>
        <taxon>Pseudomonadota</taxon>
        <taxon>Gammaproteobacteria</taxon>
        <taxon>Alteromonadales</taxon>
        <taxon>Alteromonadaceae</taxon>
        <taxon>Brumicola</taxon>
    </lineage>
</organism>
<sequence length="168" mass="19266">MQLIDINKKRYRRHLNYIIVACVVSLIIGCLAISQLLIAVFPDESGSHFHWNLTGVVITSLLIGLILNKYRTHDFMIEVAYVWDLKQVLNRINRKMLKLKAAAQEGNINALLAINFSYAGSRLLWELDDNLIIMDQLAIDQAEIDSLAMKYNLILKAEDYDEAVLKEF</sequence>
<feature type="transmembrane region" description="Helical" evidence="1">
    <location>
        <begin position="15"/>
        <end position="37"/>
    </location>
</feature>
<dbReference type="STRING" id="1121922.GCA_000428905_01137"/>
<evidence type="ECO:0000313" key="2">
    <source>
        <dbReference type="EMBL" id="GAC28738.1"/>
    </source>
</evidence>
<gene>
    <name evidence="2" type="ORF">GPAL_1877</name>
</gene>
<comment type="caution">
    <text evidence="2">The sequence shown here is derived from an EMBL/GenBank/DDBJ whole genome shotgun (WGS) entry which is preliminary data.</text>
</comment>
<dbReference type="Pfam" id="PF11286">
    <property type="entry name" value="DUF3087"/>
    <property type="match status" value="1"/>
</dbReference>
<dbReference type="Proteomes" id="UP000006251">
    <property type="component" value="Unassembled WGS sequence"/>
</dbReference>
<keyword evidence="1" id="KW-1133">Transmembrane helix</keyword>
<keyword evidence="3" id="KW-1185">Reference proteome</keyword>
<evidence type="ECO:0000313" key="3">
    <source>
        <dbReference type="Proteomes" id="UP000006251"/>
    </source>
</evidence>
<accession>K6ZIK9</accession>
<dbReference type="OrthoDB" id="6118114at2"/>
<reference evidence="3" key="1">
    <citation type="journal article" date="2014" name="Environ. Microbiol.">
        <title>Comparative genomics of the marine bacterial genus Glaciecola reveals the high degree of genomic diversity and genomic characteristic for cold adaptation.</title>
        <authorList>
            <person name="Qin Q.L."/>
            <person name="Xie B.B."/>
            <person name="Yu Y."/>
            <person name="Shu Y.L."/>
            <person name="Rong J.C."/>
            <person name="Zhang Y.J."/>
            <person name="Zhao D.L."/>
            <person name="Chen X.L."/>
            <person name="Zhang X.Y."/>
            <person name="Chen B."/>
            <person name="Zhou B.C."/>
            <person name="Zhang Y.Z."/>
        </authorList>
    </citation>
    <scope>NUCLEOTIDE SEQUENCE [LARGE SCALE GENOMIC DNA]</scope>
    <source>
        <strain evidence="3">ACAM 615</strain>
    </source>
</reference>
<proteinExistence type="predicted"/>
<evidence type="ECO:0000256" key="1">
    <source>
        <dbReference type="SAM" id="Phobius"/>
    </source>
</evidence>
<dbReference type="RefSeq" id="WP_006011089.1">
    <property type="nucleotide sequence ID" value="NZ_AUAV01000005.1"/>
</dbReference>
<evidence type="ECO:0008006" key="4">
    <source>
        <dbReference type="Google" id="ProtNLM"/>
    </source>
</evidence>
<dbReference type="InterPro" id="IPR021438">
    <property type="entry name" value="DUF3087"/>
</dbReference>
<dbReference type="AlphaFoldDB" id="K6ZIK9"/>
<keyword evidence="1" id="KW-0812">Transmembrane</keyword>